<dbReference type="PANTHER" id="PTHR47027">
    <property type="entry name" value="REVERSE TRANSCRIPTASE DOMAIN-CONTAINING PROTEIN"/>
    <property type="match status" value="1"/>
</dbReference>
<accession>A0A0K8TJE5</accession>
<feature type="domain" description="Reverse transcriptase" evidence="1">
    <location>
        <begin position="141"/>
        <end position="412"/>
    </location>
</feature>
<dbReference type="CDD" id="cd01650">
    <property type="entry name" value="RT_nLTR_like"/>
    <property type="match status" value="1"/>
</dbReference>
<evidence type="ECO:0000313" key="2">
    <source>
        <dbReference type="EMBL" id="JAG65619.1"/>
    </source>
</evidence>
<dbReference type="PANTHER" id="PTHR47027:SF20">
    <property type="entry name" value="REVERSE TRANSCRIPTASE-LIKE PROTEIN WITH RNA-DIRECTED DNA POLYMERASE DOMAIN"/>
    <property type="match status" value="1"/>
</dbReference>
<sequence length="601" mass="69232">MHRLKKRIHDRKELENIELAHESRDVRKFYRHVNKKRKGFAPESSMCKDENGELLTDKQGVLRRWNRHFRQLLCTDQHSGAEPARSQDRHELCEPPTVGEVGRALSRLKNNKAAGDDSISAEMIKAGGDELVARLHTLILRIWENEEIPADWENGTICVIHKKGDPMECSNFRGITLLNVSYKILSNILFDRLLPHAQRVVGAYQRGFMPGKSTIDQIFSLRQIIEKSVEFQMSVHHLFIDFKAAYDSIRRDKLYAALREFEIPEKLCRMIETTMRRTICRVRIQGDLSEEFETTAGLRQGDALACLLFNIALERVVRLAGLSSRGNIFYKSTQLLAYADDINLMARTVRSLEEAFESLSQAAAEMGLQINMDKTKYMVSGPTPSSRLPDAITLGCSTFQRVEMFTYLGSTVHMANDSVVEINKRLLSANRCYFGLLPLFRSRTLSRKSKLTIYKTLLRPVQVYGAETWVMTKQSENRIRAFERKILRRILGPVCDHGSWRRRTNEEVYQQYDDIDVVHFAKLGRLRWAGHVARLPDDDPAKKLFEAQPFGSRGRGRPKQRWVDNVEEDVARTGCRDWRNTARDRVKWKAVLKEAKAHPGL</sequence>
<dbReference type="Pfam" id="PF00078">
    <property type="entry name" value="RVT_1"/>
    <property type="match status" value="1"/>
</dbReference>
<dbReference type="SUPFAM" id="SSF56672">
    <property type="entry name" value="DNA/RNA polymerases"/>
    <property type="match status" value="1"/>
</dbReference>
<dbReference type="InterPro" id="IPR000477">
    <property type="entry name" value="RT_dom"/>
</dbReference>
<evidence type="ECO:0000259" key="1">
    <source>
        <dbReference type="PROSITE" id="PS50878"/>
    </source>
</evidence>
<dbReference type="PROSITE" id="PS50878">
    <property type="entry name" value="RT_POL"/>
    <property type="match status" value="1"/>
</dbReference>
<dbReference type="Gene3D" id="3.30.70.270">
    <property type="match status" value="1"/>
</dbReference>
<dbReference type="InterPro" id="IPR043502">
    <property type="entry name" value="DNA/RNA_pol_sf"/>
</dbReference>
<dbReference type="EMBL" id="GBRD01000202">
    <property type="protein sequence ID" value="JAG65619.1"/>
    <property type="molecule type" value="Transcribed_RNA"/>
</dbReference>
<protein>
    <recommendedName>
        <fullName evidence="1">Reverse transcriptase domain-containing protein</fullName>
    </recommendedName>
</protein>
<dbReference type="GO" id="GO:0071897">
    <property type="term" value="P:DNA biosynthetic process"/>
    <property type="evidence" value="ECO:0007669"/>
    <property type="project" value="UniProtKB-ARBA"/>
</dbReference>
<dbReference type="InterPro" id="IPR043128">
    <property type="entry name" value="Rev_trsase/Diguanyl_cyclase"/>
</dbReference>
<name>A0A0K8TJE5_LYGHE</name>
<organism evidence="2">
    <name type="scientific">Lygus hesperus</name>
    <name type="common">Western plant bug</name>
    <dbReference type="NCBI Taxonomy" id="30085"/>
    <lineage>
        <taxon>Eukaryota</taxon>
        <taxon>Metazoa</taxon>
        <taxon>Ecdysozoa</taxon>
        <taxon>Arthropoda</taxon>
        <taxon>Hexapoda</taxon>
        <taxon>Insecta</taxon>
        <taxon>Pterygota</taxon>
        <taxon>Neoptera</taxon>
        <taxon>Paraneoptera</taxon>
        <taxon>Hemiptera</taxon>
        <taxon>Heteroptera</taxon>
        <taxon>Panheteroptera</taxon>
        <taxon>Cimicomorpha</taxon>
        <taxon>Miridae</taxon>
        <taxon>Mirini</taxon>
        <taxon>Lygus</taxon>
    </lineage>
</organism>
<dbReference type="AlphaFoldDB" id="A0A0K8TJE5"/>
<proteinExistence type="predicted"/>
<reference evidence="2" key="1">
    <citation type="submission" date="2014-09" db="EMBL/GenBank/DDBJ databases">
        <authorList>
            <person name="Magalhaes I.L.F."/>
            <person name="Oliveira U."/>
            <person name="Santos F.R."/>
            <person name="Vidigal T.H.D.A."/>
            <person name="Brescovit A.D."/>
            <person name="Santos A.J."/>
        </authorList>
    </citation>
    <scope>NUCLEOTIDE SEQUENCE</scope>
</reference>